<sequence>MGKPRKQPHVPRPSPLQQVHLTRPISQVPPTSGLVRDPMFWKRFSVAVHEAEGGDLESGRSASTSTIELKKTGERERENDWLAQQHKEKRRCRMTCMIITILVAILITGGAIVGWWFTQGPGR</sequence>
<dbReference type="OrthoDB" id="5353310at2759"/>
<comment type="caution">
    <text evidence="3">The sequence shown here is derived from an EMBL/GenBank/DDBJ whole genome shotgun (WGS) entry which is preliminary data.</text>
</comment>
<dbReference type="Proteomes" id="UP000664132">
    <property type="component" value="Unassembled WGS sequence"/>
</dbReference>
<keyword evidence="2" id="KW-1133">Transmembrane helix</keyword>
<evidence type="ECO:0000256" key="2">
    <source>
        <dbReference type="SAM" id="Phobius"/>
    </source>
</evidence>
<feature type="region of interest" description="Disordered" evidence="1">
    <location>
        <begin position="1"/>
        <end position="33"/>
    </location>
</feature>
<keyword evidence="2" id="KW-0472">Membrane</keyword>
<organism evidence="3 4">
    <name type="scientific">Cadophora malorum</name>
    <dbReference type="NCBI Taxonomy" id="108018"/>
    <lineage>
        <taxon>Eukaryota</taxon>
        <taxon>Fungi</taxon>
        <taxon>Dikarya</taxon>
        <taxon>Ascomycota</taxon>
        <taxon>Pezizomycotina</taxon>
        <taxon>Leotiomycetes</taxon>
        <taxon>Helotiales</taxon>
        <taxon>Ploettnerulaceae</taxon>
        <taxon>Cadophora</taxon>
    </lineage>
</organism>
<accession>A0A8H7TJP9</accession>
<dbReference type="AlphaFoldDB" id="A0A8H7TJP9"/>
<evidence type="ECO:0000313" key="4">
    <source>
        <dbReference type="Proteomes" id="UP000664132"/>
    </source>
</evidence>
<evidence type="ECO:0000256" key="1">
    <source>
        <dbReference type="SAM" id="MobiDB-lite"/>
    </source>
</evidence>
<dbReference type="EMBL" id="JAFJYH010000090">
    <property type="protein sequence ID" value="KAG4420156.1"/>
    <property type="molecule type" value="Genomic_DNA"/>
</dbReference>
<gene>
    <name evidence="3" type="ORF">IFR04_006719</name>
</gene>
<reference evidence="3" key="1">
    <citation type="submission" date="2021-02" db="EMBL/GenBank/DDBJ databases">
        <title>Genome sequence Cadophora malorum strain M34.</title>
        <authorList>
            <person name="Stefanovic E."/>
            <person name="Vu D."/>
            <person name="Scully C."/>
            <person name="Dijksterhuis J."/>
            <person name="Roader J."/>
            <person name="Houbraken J."/>
        </authorList>
    </citation>
    <scope>NUCLEOTIDE SEQUENCE</scope>
    <source>
        <strain evidence="3">M34</strain>
    </source>
</reference>
<keyword evidence="4" id="KW-1185">Reference proteome</keyword>
<feature type="transmembrane region" description="Helical" evidence="2">
    <location>
        <begin position="96"/>
        <end position="117"/>
    </location>
</feature>
<keyword evidence="2" id="KW-0812">Transmembrane</keyword>
<feature type="compositionally biased region" description="Polar residues" evidence="1">
    <location>
        <begin position="15"/>
        <end position="30"/>
    </location>
</feature>
<name>A0A8H7TJP9_9HELO</name>
<evidence type="ECO:0000313" key="3">
    <source>
        <dbReference type="EMBL" id="KAG4420156.1"/>
    </source>
</evidence>
<proteinExistence type="predicted"/>
<protein>
    <submittedName>
        <fullName evidence="3">Uncharacterized protein</fullName>
    </submittedName>
</protein>
<feature type="region of interest" description="Disordered" evidence="1">
    <location>
        <begin position="52"/>
        <end position="75"/>
    </location>
</feature>